<dbReference type="PRINTS" id="PR00455">
    <property type="entry name" value="HTHTETR"/>
</dbReference>
<dbReference type="GO" id="GO:0003677">
    <property type="term" value="F:DNA binding"/>
    <property type="evidence" value="ECO:0007669"/>
    <property type="project" value="UniProtKB-UniRule"/>
</dbReference>
<name>B7K935_GLOC7</name>
<protein>
    <submittedName>
        <fullName evidence="5">Transcriptional regulator, TetR family</fullName>
    </submittedName>
</protein>
<dbReference type="PANTHER" id="PTHR30328:SF54">
    <property type="entry name" value="HTH-TYPE TRANSCRIPTIONAL REPRESSOR SCO4008"/>
    <property type="match status" value="1"/>
</dbReference>
<dbReference type="Gene3D" id="1.10.357.10">
    <property type="entry name" value="Tetracycline Repressor, domain 2"/>
    <property type="match status" value="1"/>
</dbReference>
<reference evidence="6" key="1">
    <citation type="journal article" date="2011" name="MBio">
        <title>Novel metabolic attributes of the genus Cyanothece, comprising a group of unicellular nitrogen-fixing Cyanobacteria.</title>
        <authorList>
            <person name="Bandyopadhyay A."/>
            <person name="Elvitigala T."/>
            <person name="Welsh E."/>
            <person name="Stockel J."/>
            <person name="Liberton M."/>
            <person name="Min H."/>
            <person name="Sherman L.A."/>
            <person name="Pakrasi H.B."/>
        </authorList>
    </citation>
    <scope>NUCLEOTIDE SEQUENCE [LARGE SCALE GENOMIC DNA]</scope>
    <source>
        <strain evidence="6">PCC 7424</strain>
    </source>
</reference>
<dbReference type="InterPro" id="IPR041474">
    <property type="entry name" value="NicS_C"/>
</dbReference>
<dbReference type="KEGG" id="cyc:PCC7424_4440"/>
<dbReference type="HOGENOM" id="CLU_069356_1_2_3"/>
<dbReference type="STRING" id="65393.PCC7424_4440"/>
<evidence type="ECO:0000256" key="3">
    <source>
        <dbReference type="SAM" id="MobiDB-lite"/>
    </source>
</evidence>
<dbReference type="InterPro" id="IPR050109">
    <property type="entry name" value="HTH-type_TetR-like_transc_reg"/>
</dbReference>
<evidence type="ECO:0000256" key="2">
    <source>
        <dbReference type="PROSITE-ProRule" id="PRU00335"/>
    </source>
</evidence>
<dbReference type="Pfam" id="PF00440">
    <property type="entry name" value="TetR_N"/>
    <property type="match status" value="1"/>
</dbReference>
<feature type="DNA-binding region" description="H-T-H motif" evidence="2">
    <location>
        <begin position="44"/>
        <end position="63"/>
    </location>
</feature>
<organism evidence="5 6">
    <name type="scientific">Gloeothece citriformis (strain PCC 7424)</name>
    <name type="common">Cyanothece sp. (strain PCC 7424)</name>
    <dbReference type="NCBI Taxonomy" id="65393"/>
    <lineage>
        <taxon>Bacteria</taxon>
        <taxon>Bacillati</taxon>
        <taxon>Cyanobacteriota</taxon>
        <taxon>Cyanophyceae</taxon>
        <taxon>Oscillatoriophycideae</taxon>
        <taxon>Chroococcales</taxon>
        <taxon>Aphanothecaceae</taxon>
        <taxon>Gloeothece</taxon>
        <taxon>Gloeothece citriformis</taxon>
    </lineage>
</organism>
<feature type="domain" description="HTH tetR-type" evidence="4">
    <location>
        <begin position="21"/>
        <end position="81"/>
    </location>
</feature>
<dbReference type="Pfam" id="PF17938">
    <property type="entry name" value="TetR_C_29"/>
    <property type="match status" value="1"/>
</dbReference>
<evidence type="ECO:0000313" key="6">
    <source>
        <dbReference type="Proteomes" id="UP000002384"/>
    </source>
</evidence>
<dbReference type="InterPro" id="IPR009057">
    <property type="entry name" value="Homeodomain-like_sf"/>
</dbReference>
<dbReference type="SUPFAM" id="SSF46689">
    <property type="entry name" value="Homeodomain-like"/>
    <property type="match status" value="1"/>
</dbReference>
<proteinExistence type="predicted"/>
<keyword evidence="6" id="KW-1185">Reference proteome</keyword>
<gene>
    <name evidence="5" type="ordered locus">PCC7424_4440</name>
</gene>
<dbReference type="RefSeq" id="WP_015956388.1">
    <property type="nucleotide sequence ID" value="NC_011729.1"/>
</dbReference>
<dbReference type="Proteomes" id="UP000002384">
    <property type="component" value="Chromosome"/>
</dbReference>
<dbReference type="EMBL" id="CP001291">
    <property type="protein sequence ID" value="ACK72804.1"/>
    <property type="molecule type" value="Genomic_DNA"/>
</dbReference>
<evidence type="ECO:0000256" key="1">
    <source>
        <dbReference type="ARBA" id="ARBA00023125"/>
    </source>
</evidence>
<dbReference type="eggNOG" id="COG1309">
    <property type="taxonomic scope" value="Bacteria"/>
</dbReference>
<accession>B7K935</accession>
<sequence length="220" mass="24963">MTHSPQKPSLKKLRPPQRDAQATQEKILEAAEREFSRHGLKGARIGEIAQNSGVTTAMIYYYFQSKEGLYKAVLERPALEVQEIMSGLNLDQKPPIEALKAFIEAAIAYEAKHPHRGMLWFQEANQNGGEYFKLNKGSWSGIFAYINAILERGMADGSFRQLDPLVTIVQILGICIFYFNIHENWKHFMPDYDRLSPEAVNKHTQEAIDLILNGVKASKI</sequence>
<keyword evidence="1 2" id="KW-0238">DNA-binding</keyword>
<dbReference type="InterPro" id="IPR036271">
    <property type="entry name" value="Tet_transcr_reg_TetR-rel_C_sf"/>
</dbReference>
<dbReference type="OrthoDB" id="9800152at2"/>
<feature type="region of interest" description="Disordered" evidence="3">
    <location>
        <begin position="1"/>
        <end position="23"/>
    </location>
</feature>
<dbReference type="GO" id="GO:0006355">
    <property type="term" value="P:regulation of DNA-templated transcription"/>
    <property type="evidence" value="ECO:0007669"/>
    <property type="project" value="UniProtKB-ARBA"/>
</dbReference>
<evidence type="ECO:0000313" key="5">
    <source>
        <dbReference type="EMBL" id="ACK72804.1"/>
    </source>
</evidence>
<evidence type="ECO:0000259" key="4">
    <source>
        <dbReference type="PROSITE" id="PS50977"/>
    </source>
</evidence>
<dbReference type="PROSITE" id="PS50977">
    <property type="entry name" value="HTH_TETR_2"/>
    <property type="match status" value="1"/>
</dbReference>
<dbReference type="AlphaFoldDB" id="B7K935"/>
<dbReference type="SUPFAM" id="SSF48498">
    <property type="entry name" value="Tetracyclin repressor-like, C-terminal domain"/>
    <property type="match status" value="1"/>
</dbReference>
<dbReference type="InterPro" id="IPR001647">
    <property type="entry name" value="HTH_TetR"/>
</dbReference>
<dbReference type="PANTHER" id="PTHR30328">
    <property type="entry name" value="TRANSCRIPTIONAL REPRESSOR"/>
    <property type="match status" value="1"/>
</dbReference>